<keyword evidence="1" id="KW-0645">Protease</keyword>
<dbReference type="Pfam" id="PF13975">
    <property type="entry name" value="gag-asp_proteas"/>
    <property type="match status" value="1"/>
</dbReference>
<gene>
    <name evidence="1" type="ORF">ENN26_06825</name>
</gene>
<dbReference type="Gene3D" id="2.40.70.10">
    <property type="entry name" value="Acid Proteases"/>
    <property type="match status" value="1"/>
</dbReference>
<dbReference type="GO" id="GO:0008233">
    <property type="term" value="F:peptidase activity"/>
    <property type="evidence" value="ECO:0007669"/>
    <property type="project" value="UniProtKB-KW"/>
</dbReference>
<reference evidence="1" key="1">
    <citation type="journal article" date="2020" name="mSystems">
        <title>Genome- and Community-Level Interaction Insights into Carbon Utilization and Element Cycling Functions of Hydrothermarchaeota in Hydrothermal Sediment.</title>
        <authorList>
            <person name="Zhou Z."/>
            <person name="Liu Y."/>
            <person name="Xu W."/>
            <person name="Pan J."/>
            <person name="Luo Z.H."/>
            <person name="Li M."/>
        </authorList>
    </citation>
    <scope>NUCLEOTIDE SEQUENCE [LARGE SCALE GENOMIC DNA]</scope>
    <source>
        <strain evidence="1">SpSt-116</strain>
    </source>
</reference>
<organism evidence="1">
    <name type="scientific">Thermofilum adornatum</name>
    <dbReference type="NCBI Taxonomy" id="1365176"/>
    <lineage>
        <taxon>Archaea</taxon>
        <taxon>Thermoproteota</taxon>
        <taxon>Thermoprotei</taxon>
        <taxon>Thermofilales</taxon>
        <taxon>Thermofilaceae</taxon>
        <taxon>Thermofilum</taxon>
    </lineage>
</organism>
<dbReference type="SUPFAM" id="SSF50630">
    <property type="entry name" value="Acid proteases"/>
    <property type="match status" value="1"/>
</dbReference>
<name>A0A7C1GC13_9CREN</name>
<dbReference type="InterPro" id="IPR021109">
    <property type="entry name" value="Peptidase_aspartic_dom_sf"/>
</dbReference>
<dbReference type="EMBL" id="DSAY01000123">
    <property type="protein sequence ID" value="HDP15465.1"/>
    <property type="molecule type" value="Genomic_DNA"/>
</dbReference>
<protein>
    <submittedName>
        <fullName evidence="1">Aspartyl protease</fullName>
    </submittedName>
</protein>
<evidence type="ECO:0000313" key="1">
    <source>
        <dbReference type="EMBL" id="HDP15465.1"/>
    </source>
</evidence>
<sequence length="160" mass="17607">MGQIWVDVRIGGEDASKIIDTRALVDTGATLRVIPRQIASQLGLIPKGRSRVETGAGIIELERSRAYVEIMGKSEVVPVIISDTDDKILIGVTTLEVLELEVDPVTGKLKERALLLYYPMVRVRTPPLSFWSPLRPNSPDSLLATLSPQSVSMYALILLR</sequence>
<comment type="caution">
    <text evidence="1">The sequence shown here is derived from an EMBL/GenBank/DDBJ whole genome shotgun (WGS) entry which is preliminary data.</text>
</comment>
<accession>A0A7C1GC13</accession>
<proteinExistence type="predicted"/>
<dbReference type="AlphaFoldDB" id="A0A7C1GC13"/>
<dbReference type="GO" id="GO:0006508">
    <property type="term" value="P:proteolysis"/>
    <property type="evidence" value="ECO:0007669"/>
    <property type="project" value="UniProtKB-KW"/>
</dbReference>
<keyword evidence="1" id="KW-0378">Hydrolase</keyword>